<name>A0A8B0SJS1_9GAMM</name>
<dbReference type="AlphaFoldDB" id="A0A8B0SJS1"/>
<keyword evidence="3" id="KW-1185">Reference proteome</keyword>
<sequence length="77" mass="8846">MSRYIIETPNQLWGGYSWDNTYPVTLQDGSSHHAKLHQFDDLAIAKKVLAFLSRERGGAKLKIYQLADDGRRVEVRL</sequence>
<dbReference type="Proteomes" id="UP000664466">
    <property type="component" value="Unassembled WGS sequence"/>
</dbReference>
<gene>
    <name evidence="2" type="ORF">J1836_004325</name>
    <name evidence="1" type="ORF">J1836_08500</name>
</gene>
<organism evidence="2">
    <name type="scientific">Thiothrix fructosivorans</name>
    <dbReference type="NCBI Taxonomy" id="111770"/>
    <lineage>
        <taxon>Bacteria</taxon>
        <taxon>Pseudomonadati</taxon>
        <taxon>Pseudomonadota</taxon>
        <taxon>Gammaproteobacteria</taxon>
        <taxon>Thiotrichales</taxon>
        <taxon>Thiotrichaceae</taxon>
        <taxon>Thiothrix</taxon>
    </lineage>
</organism>
<reference evidence="2" key="2">
    <citation type="submission" date="2021-04" db="EMBL/GenBank/DDBJ databases">
        <title>Complete Genome and methylome analysis of Thiothrix fructosivorans ATCC 49748.</title>
        <authorList>
            <person name="Fomenkov A."/>
            <person name="Sun L."/>
            <person name="Vincze T."/>
            <person name="Grabovich M.Y."/>
            <person name="Roberts R.J."/>
        </authorList>
    </citation>
    <scope>NUCLEOTIDE SEQUENCE</scope>
    <source>
        <strain evidence="2">ATCC 49748</strain>
    </source>
</reference>
<protein>
    <submittedName>
        <fullName evidence="2">Uncharacterized protein</fullName>
    </submittedName>
</protein>
<evidence type="ECO:0000313" key="2">
    <source>
        <dbReference type="EMBL" id="QTX11586.1"/>
    </source>
</evidence>
<evidence type="ECO:0000313" key="3">
    <source>
        <dbReference type="Proteomes" id="UP000664466"/>
    </source>
</evidence>
<dbReference type="RefSeq" id="WP_207250704.1">
    <property type="nucleotide sequence ID" value="NZ_JAFMPM010000006.1"/>
</dbReference>
<evidence type="ECO:0000313" key="1">
    <source>
        <dbReference type="EMBL" id="MBO0612965.1"/>
    </source>
</evidence>
<reference evidence="1 3" key="1">
    <citation type="submission" date="2021-03" db="EMBL/GenBank/DDBJ databases">
        <title>Draft genome and methylome analysis of Thiotrix fructosivoruns ATCC 49748.</title>
        <authorList>
            <person name="Fomenkov A."/>
            <person name="Grabovich M.Y."/>
            <person name="Roberts R.J."/>
        </authorList>
    </citation>
    <scope>NUCLEOTIDE SEQUENCE [LARGE SCALE GENOMIC DNA]</scope>
    <source>
        <strain evidence="1 3">ATCC 49748</strain>
    </source>
</reference>
<proteinExistence type="predicted"/>
<dbReference type="EMBL" id="CP072748">
    <property type="protein sequence ID" value="QTX11586.1"/>
    <property type="molecule type" value="Genomic_DNA"/>
</dbReference>
<dbReference type="EMBL" id="JAFMPM010000006">
    <property type="protein sequence ID" value="MBO0612965.1"/>
    <property type="molecule type" value="Genomic_DNA"/>
</dbReference>
<accession>A0A8B0SJS1</accession>